<accession>W9CGS8</accession>
<protein>
    <submittedName>
        <fullName evidence="1">Uncharacterized protein</fullName>
    </submittedName>
</protein>
<dbReference type="InterPro" id="IPR014710">
    <property type="entry name" value="RmlC-like_jellyroll"/>
</dbReference>
<organism evidence="1 2">
    <name type="scientific">Sclerotinia borealis (strain F-4128)</name>
    <dbReference type="NCBI Taxonomy" id="1432307"/>
    <lineage>
        <taxon>Eukaryota</taxon>
        <taxon>Fungi</taxon>
        <taxon>Dikarya</taxon>
        <taxon>Ascomycota</taxon>
        <taxon>Pezizomycotina</taxon>
        <taxon>Leotiomycetes</taxon>
        <taxon>Helotiales</taxon>
        <taxon>Sclerotiniaceae</taxon>
        <taxon>Sclerotinia</taxon>
    </lineage>
</organism>
<reference evidence="1 2" key="1">
    <citation type="journal article" date="2014" name="Genome Announc.">
        <title>Draft genome sequence of Sclerotinia borealis, a psychrophilic plant pathogenic fungus.</title>
        <authorList>
            <person name="Mardanov A.V."/>
            <person name="Beletsky A.V."/>
            <person name="Kadnikov V.V."/>
            <person name="Ignatov A.N."/>
            <person name="Ravin N.V."/>
        </authorList>
    </citation>
    <scope>NUCLEOTIDE SEQUENCE [LARGE SCALE GENOMIC DNA]</scope>
    <source>
        <strain evidence="2">F-4157</strain>
    </source>
</reference>
<dbReference type="OrthoDB" id="3426336at2759"/>
<comment type="caution">
    <text evidence="1">The sequence shown here is derived from an EMBL/GenBank/DDBJ whole genome shotgun (WGS) entry which is preliminary data.</text>
</comment>
<evidence type="ECO:0000313" key="2">
    <source>
        <dbReference type="Proteomes" id="UP000019487"/>
    </source>
</evidence>
<name>W9CGS8_SCLBF</name>
<dbReference type="EMBL" id="AYSA01000205">
    <property type="protein sequence ID" value="ESZ95158.1"/>
    <property type="molecule type" value="Genomic_DNA"/>
</dbReference>
<evidence type="ECO:0000313" key="1">
    <source>
        <dbReference type="EMBL" id="ESZ95158.1"/>
    </source>
</evidence>
<keyword evidence="2" id="KW-1185">Reference proteome</keyword>
<gene>
    <name evidence="1" type="ORF">SBOR_4458</name>
</gene>
<dbReference type="HOGENOM" id="CLU_181670_0_0_1"/>
<dbReference type="Gene3D" id="2.60.120.10">
    <property type="entry name" value="Jelly Rolls"/>
    <property type="match status" value="1"/>
</dbReference>
<dbReference type="Proteomes" id="UP000019487">
    <property type="component" value="Unassembled WGS sequence"/>
</dbReference>
<dbReference type="AlphaFoldDB" id="W9CGS8"/>
<proteinExistence type="predicted"/>
<sequence length="87" mass="9543">MALSGATSGGRRREARLLSRPGGIHTLEVPEGLEEMVTLFHVRGAYIYVDPDGNPVGVEDVFTKLASAKAHYEKVGLRADFVDQFIR</sequence>